<protein>
    <recommendedName>
        <fullName evidence="5">Peptidase metallopeptidase domain-containing protein</fullName>
    </recommendedName>
</protein>
<dbReference type="SUPFAM" id="SSF55486">
    <property type="entry name" value="Metalloproteases ('zincins'), catalytic domain"/>
    <property type="match status" value="1"/>
</dbReference>
<dbReference type="PRINTS" id="PR00313">
    <property type="entry name" value="CABNDNGRPT"/>
</dbReference>
<evidence type="ECO:0000256" key="4">
    <source>
        <dbReference type="SAM" id="MobiDB-lite"/>
    </source>
</evidence>
<dbReference type="InterPro" id="IPR013858">
    <property type="entry name" value="Peptidase_M10B_C"/>
</dbReference>
<dbReference type="InterPro" id="IPR011049">
    <property type="entry name" value="Serralysin-like_metalloprot_C"/>
</dbReference>
<evidence type="ECO:0000256" key="2">
    <source>
        <dbReference type="ARBA" id="ARBA00022525"/>
    </source>
</evidence>
<dbReference type="CDD" id="cd04277">
    <property type="entry name" value="ZnMc_serralysin_like"/>
    <property type="match status" value="1"/>
</dbReference>
<evidence type="ECO:0000259" key="5">
    <source>
        <dbReference type="SMART" id="SM00235"/>
    </source>
</evidence>
<dbReference type="InterPro" id="IPR034033">
    <property type="entry name" value="Serralysin-like"/>
</dbReference>
<dbReference type="GO" id="GO:0008237">
    <property type="term" value="F:metallopeptidase activity"/>
    <property type="evidence" value="ECO:0007669"/>
    <property type="project" value="InterPro"/>
</dbReference>
<feature type="region of interest" description="Disordered" evidence="4">
    <location>
        <begin position="501"/>
        <end position="531"/>
    </location>
</feature>
<dbReference type="GO" id="GO:0008270">
    <property type="term" value="F:zinc ion binding"/>
    <property type="evidence" value="ECO:0007669"/>
    <property type="project" value="InterPro"/>
</dbReference>
<dbReference type="RefSeq" id="WP_235593127.1">
    <property type="nucleotide sequence ID" value="NZ_RBRL01000376.1"/>
</dbReference>
<dbReference type="GO" id="GO:0005509">
    <property type="term" value="F:calcium ion binding"/>
    <property type="evidence" value="ECO:0007669"/>
    <property type="project" value="InterPro"/>
</dbReference>
<dbReference type="InterPro" id="IPR006026">
    <property type="entry name" value="Peptidase_Metallo"/>
</dbReference>
<feature type="compositionally biased region" description="Low complexity" evidence="4">
    <location>
        <begin position="512"/>
        <end position="523"/>
    </location>
</feature>
<keyword evidence="3" id="KW-0677">Repeat</keyword>
<dbReference type="AlphaFoldDB" id="A0A3M4Q0C4"/>
<evidence type="ECO:0000256" key="1">
    <source>
        <dbReference type="ARBA" id="ARBA00004613"/>
    </source>
</evidence>
<proteinExistence type="predicted"/>
<evidence type="ECO:0000256" key="3">
    <source>
        <dbReference type="ARBA" id="ARBA00022737"/>
    </source>
</evidence>
<dbReference type="Gene3D" id="3.40.390.10">
    <property type="entry name" value="Collagenase (Catalytic Domain)"/>
    <property type="match status" value="1"/>
</dbReference>
<dbReference type="EMBL" id="RBRL01000376">
    <property type="protein sequence ID" value="RMQ83817.1"/>
    <property type="molecule type" value="Genomic_DNA"/>
</dbReference>
<dbReference type="InterPro" id="IPR024079">
    <property type="entry name" value="MetalloPept_cat_dom_sf"/>
</dbReference>
<dbReference type="GO" id="GO:0006508">
    <property type="term" value="P:proteolysis"/>
    <property type="evidence" value="ECO:0007669"/>
    <property type="project" value="InterPro"/>
</dbReference>
<dbReference type="Pfam" id="PF08548">
    <property type="entry name" value="Peptidase_M10_C"/>
    <property type="match status" value="2"/>
</dbReference>
<gene>
    <name evidence="6" type="ORF">ALP97_02586</name>
</gene>
<sequence>MRIDLRPSVFQQPDYSQNFLRPFIQPFTQPFLNHPVFRPFVQPFLKHPFVRKFIKPFIQPPTRRPFNPTTTTNPTTFDTATKRYWDGKDPTLRANDPYAANINVRSFDERQASENLTRANAKWHDRNGDGKVSVSYSFDGAARRFDERQREMARRAMQSWSDVSNLSFQENGPRTEGKMSFGISSAVPSAVGAFPSNHPNGGNTLYNPNRVTRYDLIHETGHALGLSHTGNYDGGYDENRRSHVQDSQAHSVMSYFGAALSGKSHGGAEPASAMMDDISAIQALYGVNRQIRQDNTTYGFNSNSQRDYYTLNSNRDTAVFCIWDGGGNDTLDVSGYRSNQTINLKAGSYSDVGGLRGNVSIARGVVMENAIGGSGDDALIGNDVDNRLTGGAGGDRLRGGGGADTFDYNSASDSTPDNPDTIMDFVSGTDKINVSVAMKHANVGALAFVSEMTGKAGQTVLTYDQQSGKGSVAIDLTGDGKADLLVRTYGQVKADDIVASANTTAHHQQPDTPTTRSTLTPTRPSHRSMTHTYEKVSDSSYQNADLIEDFVSGKDKINLTALAKNTGTPLRLVDNYTGRIGDTVVKLNSHSGRYFVGVDFTGNRRTDFLVKSTQRIKPEDIMGLTANIKTPTKLFSRG</sequence>
<dbReference type="GO" id="GO:0005615">
    <property type="term" value="C:extracellular space"/>
    <property type="evidence" value="ECO:0007669"/>
    <property type="project" value="InterPro"/>
</dbReference>
<name>A0A3M4Q0C4_9PSED</name>
<evidence type="ECO:0000313" key="6">
    <source>
        <dbReference type="EMBL" id="RMQ83817.1"/>
    </source>
</evidence>
<comment type="subcellular location">
    <subcellularLocation>
        <location evidence="1">Secreted</location>
    </subcellularLocation>
</comment>
<reference evidence="6 7" key="1">
    <citation type="submission" date="2018-08" db="EMBL/GenBank/DDBJ databases">
        <title>Recombination of ecologically and evolutionarily significant loci maintains genetic cohesion in the Pseudomonas syringae species complex.</title>
        <authorList>
            <person name="Dillon M."/>
            <person name="Thakur S."/>
            <person name="Almeida R.N.D."/>
            <person name="Weir B.S."/>
            <person name="Guttman D.S."/>
        </authorList>
    </citation>
    <scope>NUCLEOTIDE SEQUENCE [LARGE SCALE GENOMIC DNA]</scope>
    <source>
        <strain evidence="6 7">ICMP 11288</strain>
    </source>
</reference>
<comment type="caution">
    <text evidence="6">The sequence shown here is derived from an EMBL/GenBank/DDBJ whole genome shotgun (WGS) entry which is preliminary data.</text>
</comment>
<evidence type="ECO:0000313" key="7">
    <source>
        <dbReference type="Proteomes" id="UP000277179"/>
    </source>
</evidence>
<dbReference type="SMART" id="SM00235">
    <property type="entry name" value="ZnMc"/>
    <property type="match status" value="1"/>
</dbReference>
<feature type="compositionally biased region" description="Polar residues" evidence="4">
    <location>
        <begin position="501"/>
        <end position="511"/>
    </location>
</feature>
<keyword evidence="2" id="KW-0964">Secreted</keyword>
<dbReference type="SUPFAM" id="SSF51120">
    <property type="entry name" value="beta-Roll"/>
    <property type="match status" value="2"/>
</dbReference>
<dbReference type="Gene3D" id="2.150.10.10">
    <property type="entry name" value="Serralysin-like metalloprotease, C-terminal"/>
    <property type="match status" value="2"/>
</dbReference>
<dbReference type="Proteomes" id="UP000277179">
    <property type="component" value="Unassembled WGS sequence"/>
</dbReference>
<organism evidence="6 7">
    <name type="scientific">Pseudomonas salomonii</name>
    <dbReference type="NCBI Taxonomy" id="191391"/>
    <lineage>
        <taxon>Bacteria</taxon>
        <taxon>Pseudomonadati</taxon>
        <taxon>Pseudomonadota</taxon>
        <taxon>Gammaproteobacteria</taxon>
        <taxon>Pseudomonadales</taxon>
        <taxon>Pseudomonadaceae</taxon>
        <taxon>Pseudomonas</taxon>
    </lineage>
</organism>
<accession>A0A3M4Q0C4</accession>
<feature type="domain" description="Peptidase metallopeptidase" evidence="5">
    <location>
        <begin position="119"/>
        <end position="258"/>
    </location>
</feature>